<dbReference type="EC" id="5.2.1.8" evidence="1"/>
<evidence type="ECO:0000313" key="3">
    <source>
        <dbReference type="EMBL" id="CAD8293205.1"/>
    </source>
</evidence>
<dbReference type="InterPro" id="IPR046357">
    <property type="entry name" value="PPIase_dom_sf"/>
</dbReference>
<feature type="domain" description="PPIase FKBP-type" evidence="2">
    <location>
        <begin position="124"/>
        <end position="213"/>
    </location>
</feature>
<accession>A0A7R9VER3</accession>
<keyword evidence="1" id="KW-0413">Isomerase</keyword>
<dbReference type="AlphaFoldDB" id="A0A7R9VER3"/>
<protein>
    <recommendedName>
        <fullName evidence="1">peptidylprolyl isomerase</fullName>
        <ecNumber evidence="1">5.2.1.8</ecNumber>
    </recommendedName>
</protein>
<dbReference type="Gene3D" id="3.10.50.40">
    <property type="match status" value="1"/>
</dbReference>
<dbReference type="GO" id="GO:0003755">
    <property type="term" value="F:peptidyl-prolyl cis-trans isomerase activity"/>
    <property type="evidence" value="ECO:0007669"/>
    <property type="project" value="UniProtKB-KW"/>
</dbReference>
<comment type="catalytic activity">
    <reaction evidence="1">
        <text>[protein]-peptidylproline (omega=180) = [protein]-peptidylproline (omega=0)</text>
        <dbReference type="Rhea" id="RHEA:16237"/>
        <dbReference type="Rhea" id="RHEA-COMP:10747"/>
        <dbReference type="Rhea" id="RHEA-COMP:10748"/>
        <dbReference type="ChEBI" id="CHEBI:83833"/>
        <dbReference type="ChEBI" id="CHEBI:83834"/>
        <dbReference type="EC" id="5.2.1.8"/>
    </reaction>
</comment>
<organism evidence="3">
    <name type="scientific">Chlamydomonas euryale</name>
    <dbReference type="NCBI Taxonomy" id="1486919"/>
    <lineage>
        <taxon>Eukaryota</taxon>
        <taxon>Viridiplantae</taxon>
        <taxon>Chlorophyta</taxon>
        <taxon>core chlorophytes</taxon>
        <taxon>Chlorophyceae</taxon>
        <taxon>CS clade</taxon>
        <taxon>Chlamydomonadales</taxon>
        <taxon>Chlamydomonadaceae</taxon>
        <taxon>Chlamydomonas</taxon>
    </lineage>
</organism>
<dbReference type="Pfam" id="PF00254">
    <property type="entry name" value="FKBP_C"/>
    <property type="match status" value="1"/>
</dbReference>
<reference evidence="3" key="1">
    <citation type="submission" date="2021-01" db="EMBL/GenBank/DDBJ databases">
        <authorList>
            <person name="Corre E."/>
            <person name="Pelletier E."/>
            <person name="Niang G."/>
            <person name="Scheremetjew M."/>
            <person name="Finn R."/>
            <person name="Kale V."/>
            <person name="Holt S."/>
            <person name="Cochrane G."/>
            <person name="Meng A."/>
            <person name="Brown T."/>
            <person name="Cohen L."/>
        </authorList>
    </citation>
    <scope>NUCLEOTIDE SEQUENCE</scope>
    <source>
        <strain evidence="3">CCMP219</strain>
    </source>
</reference>
<proteinExistence type="predicted"/>
<keyword evidence="1" id="KW-0697">Rotamase</keyword>
<evidence type="ECO:0000256" key="1">
    <source>
        <dbReference type="PROSITE-ProRule" id="PRU00277"/>
    </source>
</evidence>
<sequence>MLQKPPSKLRPSCCAAPCRPPSVQHTGNGMHALSSARACAVVVAPHTCDLVHSSLVRPCIAACSAVQDGAPLPIDPIEPFSLDDFSPEAGWTESGSGVLFKILKPGEGDTKKGIFDTVDHFQPFPFVTVNFSAYTPDGKGFASTYASRRAYGYQAGVRQELQDEDGAVMNMKVGERRQFVVPAELSFKRKAFGQPVPQKRDALLFDVELLVIQPY</sequence>
<evidence type="ECO:0000259" key="2">
    <source>
        <dbReference type="PROSITE" id="PS50059"/>
    </source>
</evidence>
<dbReference type="SUPFAM" id="SSF54534">
    <property type="entry name" value="FKBP-like"/>
    <property type="match status" value="1"/>
</dbReference>
<name>A0A7R9VER3_9CHLO</name>
<gene>
    <name evidence="3" type="ORF">CEUR00632_LOCUS11890</name>
</gene>
<dbReference type="EMBL" id="HBEC01025843">
    <property type="protein sequence ID" value="CAD8293205.1"/>
    <property type="molecule type" value="Transcribed_RNA"/>
</dbReference>
<dbReference type="InterPro" id="IPR001179">
    <property type="entry name" value="PPIase_FKBP_dom"/>
</dbReference>
<dbReference type="PROSITE" id="PS50059">
    <property type="entry name" value="FKBP_PPIASE"/>
    <property type="match status" value="1"/>
</dbReference>